<dbReference type="InterPro" id="IPR002492">
    <property type="entry name" value="Transposase_Tc1-like"/>
</dbReference>
<evidence type="ECO:0000256" key="4">
    <source>
        <dbReference type="ARBA" id="ARBA00022692"/>
    </source>
</evidence>
<evidence type="ECO:0000256" key="9">
    <source>
        <dbReference type="ARBA" id="ARBA00023180"/>
    </source>
</evidence>
<dbReference type="GO" id="GO:0030166">
    <property type="term" value="P:proteoglycan biosynthetic process"/>
    <property type="evidence" value="ECO:0007669"/>
    <property type="project" value="TreeGrafter"/>
</dbReference>
<comment type="caution">
    <text evidence="15">The sequence shown here is derived from an EMBL/GenBank/DDBJ whole genome shotgun (WGS) entry which is preliminary data.</text>
</comment>
<evidence type="ECO:0000259" key="14">
    <source>
        <dbReference type="Pfam" id="PF25787"/>
    </source>
</evidence>
<dbReference type="GO" id="GO:0003677">
    <property type="term" value="F:DNA binding"/>
    <property type="evidence" value="ECO:0007669"/>
    <property type="project" value="InterPro"/>
</dbReference>
<feature type="compositionally biased region" description="Basic and acidic residues" evidence="12">
    <location>
        <begin position="223"/>
        <end position="236"/>
    </location>
</feature>
<keyword evidence="9 11" id="KW-0325">Glycoprotein</keyword>
<evidence type="ECO:0000256" key="2">
    <source>
        <dbReference type="ARBA" id="ARBA00006339"/>
    </source>
</evidence>
<keyword evidence="6" id="KW-1133">Transmembrane helix</keyword>
<evidence type="ECO:0000256" key="10">
    <source>
        <dbReference type="ARBA" id="ARBA00023277"/>
    </source>
</evidence>
<dbReference type="PANTHER" id="PTHR12137:SF7">
    <property type="entry name" value="CARBOHYDRATE SULFOTRANSFERASE 8"/>
    <property type="match status" value="1"/>
</dbReference>
<evidence type="ECO:0000313" key="15">
    <source>
        <dbReference type="EMBL" id="KAK1785394.1"/>
    </source>
</evidence>
<organism evidence="15 16">
    <name type="scientific">Electrophorus voltai</name>
    <dbReference type="NCBI Taxonomy" id="2609070"/>
    <lineage>
        <taxon>Eukaryota</taxon>
        <taxon>Metazoa</taxon>
        <taxon>Chordata</taxon>
        <taxon>Craniata</taxon>
        <taxon>Vertebrata</taxon>
        <taxon>Euteleostomi</taxon>
        <taxon>Actinopterygii</taxon>
        <taxon>Neopterygii</taxon>
        <taxon>Teleostei</taxon>
        <taxon>Ostariophysi</taxon>
        <taxon>Gymnotiformes</taxon>
        <taxon>Gymnotoidei</taxon>
        <taxon>Gymnotidae</taxon>
        <taxon>Electrophorus</taxon>
    </lineage>
</organism>
<dbReference type="PANTHER" id="PTHR12137">
    <property type="entry name" value="CARBOHYDRATE SULFOTRANSFERASE"/>
    <property type="match status" value="1"/>
</dbReference>
<evidence type="ECO:0000256" key="7">
    <source>
        <dbReference type="ARBA" id="ARBA00023034"/>
    </source>
</evidence>
<dbReference type="GO" id="GO:0006313">
    <property type="term" value="P:DNA transposition"/>
    <property type="evidence" value="ECO:0007669"/>
    <property type="project" value="InterPro"/>
</dbReference>
<reference evidence="15" key="1">
    <citation type="submission" date="2023-03" db="EMBL/GenBank/DDBJ databases">
        <title>Electrophorus voltai genome.</title>
        <authorList>
            <person name="Bian C."/>
        </authorList>
    </citation>
    <scope>NUCLEOTIDE SEQUENCE</scope>
    <source>
        <strain evidence="15">CB-2022</strain>
        <tissue evidence="15">Muscle</tissue>
    </source>
</reference>
<dbReference type="EC" id="2.8.2.-" evidence="11"/>
<name>A0AAD8YT31_9TELE</name>
<dbReference type="InterPro" id="IPR036397">
    <property type="entry name" value="RNaseH_sf"/>
</dbReference>
<dbReference type="Pfam" id="PF01498">
    <property type="entry name" value="HTH_Tnp_Tc3_2"/>
    <property type="match status" value="1"/>
</dbReference>
<dbReference type="Pfam" id="PF25787">
    <property type="entry name" value="HTH_SB"/>
    <property type="match status" value="1"/>
</dbReference>
<evidence type="ECO:0000259" key="13">
    <source>
        <dbReference type="Pfam" id="PF01498"/>
    </source>
</evidence>
<dbReference type="InterPro" id="IPR036388">
    <property type="entry name" value="WH-like_DNA-bd_sf"/>
</dbReference>
<dbReference type="Proteomes" id="UP001239994">
    <property type="component" value="Unassembled WGS sequence"/>
</dbReference>
<dbReference type="GO" id="GO:0015074">
    <property type="term" value="P:DNA integration"/>
    <property type="evidence" value="ECO:0007669"/>
    <property type="project" value="InterPro"/>
</dbReference>
<feature type="domain" description="Sleeping Beauty transposase HTH" evidence="14">
    <location>
        <begin position="858"/>
        <end position="902"/>
    </location>
</feature>
<keyword evidence="7 11" id="KW-0333">Golgi apparatus</keyword>
<dbReference type="InterPro" id="IPR018011">
    <property type="entry name" value="Carb_sulfotrans_8-10"/>
</dbReference>
<gene>
    <name evidence="15" type="ORF">P4O66_018775</name>
</gene>
<dbReference type="SUPFAM" id="SSF46689">
    <property type="entry name" value="Homeodomain-like"/>
    <property type="match status" value="1"/>
</dbReference>
<dbReference type="Gene3D" id="1.10.10.10">
    <property type="entry name" value="Winged helix-like DNA-binding domain superfamily/Winged helix DNA-binding domain"/>
    <property type="match status" value="1"/>
</dbReference>
<keyword evidence="8" id="KW-0472">Membrane</keyword>
<feature type="compositionally biased region" description="Pro residues" evidence="12">
    <location>
        <begin position="563"/>
        <end position="573"/>
    </location>
</feature>
<evidence type="ECO:0000256" key="1">
    <source>
        <dbReference type="ARBA" id="ARBA00004323"/>
    </source>
</evidence>
<evidence type="ECO:0000256" key="11">
    <source>
        <dbReference type="RuleBase" id="RU364020"/>
    </source>
</evidence>
<dbReference type="InterPro" id="IPR009057">
    <property type="entry name" value="Homeodomain-like_sf"/>
</dbReference>
<feature type="region of interest" description="Disordered" evidence="12">
    <location>
        <begin position="367"/>
        <end position="584"/>
    </location>
</feature>
<dbReference type="Gene3D" id="3.30.420.10">
    <property type="entry name" value="Ribonuclease H-like superfamily/Ribonuclease H"/>
    <property type="match status" value="1"/>
</dbReference>
<feature type="region of interest" description="Disordered" evidence="12">
    <location>
        <begin position="1067"/>
        <end position="1165"/>
    </location>
</feature>
<dbReference type="Pfam" id="PF03567">
    <property type="entry name" value="Sulfotransfer_2"/>
    <property type="match status" value="1"/>
</dbReference>
<evidence type="ECO:0000256" key="8">
    <source>
        <dbReference type="ARBA" id="ARBA00023136"/>
    </source>
</evidence>
<dbReference type="EMBL" id="JAROKS010000026">
    <property type="protein sequence ID" value="KAK1785394.1"/>
    <property type="molecule type" value="Genomic_DNA"/>
</dbReference>
<feature type="domain" description="Transposase Tc1-like" evidence="13">
    <location>
        <begin position="918"/>
        <end position="989"/>
    </location>
</feature>
<comment type="similarity">
    <text evidence="2 11">Belongs to the sulfotransferase 2 family.</text>
</comment>
<dbReference type="InterPro" id="IPR057667">
    <property type="entry name" value="HTH_SB"/>
</dbReference>
<accession>A0AAD8YT31</accession>
<keyword evidence="3 11" id="KW-0808">Transferase</keyword>
<keyword evidence="4" id="KW-0812">Transmembrane</keyword>
<feature type="compositionally biased region" description="Pro residues" evidence="12">
    <location>
        <begin position="1145"/>
        <end position="1155"/>
    </location>
</feature>
<comment type="subcellular location">
    <subcellularLocation>
        <location evidence="1 11">Golgi apparatus membrane</location>
        <topology evidence="1 11">Single-pass type II membrane protein</topology>
    </subcellularLocation>
</comment>
<protein>
    <recommendedName>
        <fullName evidence="11">Carbohydrate sulfotransferase</fullName>
        <ecNumber evidence="11">2.8.2.-</ecNumber>
    </recommendedName>
</protein>
<dbReference type="GO" id="GO:0016051">
    <property type="term" value="P:carbohydrate biosynthetic process"/>
    <property type="evidence" value="ECO:0007669"/>
    <property type="project" value="InterPro"/>
</dbReference>
<evidence type="ECO:0000256" key="3">
    <source>
        <dbReference type="ARBA" id="ARBA00022679"/>
    </source>
</evidence>
<proteinExistence type="inferred from homology"/>
<feature type="compositionally biased region" description="Polar residues" evidence="12">
    <location>
        <begin position="467"/>
        <end position="561"/>
    </location>
</feature>
<evidence type="ECO:0000313" key="16">
    <source>
        <dbReference type="Proteomes" id="UP001239994"/>
    </source>
</evidence>
<feature type="region of interest" description="Disordered" evidence="12">
    <location>
        <begin position="209"/>
        <end position="236"/>
    </location>
</feature>
<evidence type="ECO:0000256" key="6">
    <source>
        <dbReference type="ARBA" id="ARBA00022989"/>
    </source>
</evidence>
<evidence type="ECO:0000256" key="5">
    <source>
        <dbReference type="ARBA" id="ARBA00022968"/>
    </source>
</evidence>
<keyword evidence="5 11" id="KW-0735">Signal-anchor</keyword>
<feature type="compositionally biased region" description="Low complexity" evidence="12">
    <location>
        <begin position="379"/>
        <end position="463"/>
    </location>
</feature>
<sequence>MVLSTMEKGTAEERAENVSNALLTAPPLSGGLGSLTAPPLSGGLGSLTAPPLNGGLGSLTAPPLSGGLGSLTAPPLSGGLGSLTAPPLSGGLGSLSAPPLSGGLGSLTAPPLSGGLGSLTAPPLSGGLGSLTAPPLSGGLGSLSAPPLSGGLGSLTAPPLSGGLGSLSAPPLSGGLGSLTAPPLSGGLGSLSAPPLSGGLGSLTAPPLSGCTQAETTLSSTRNKRDVKAGQGEEDRNTTSLEWCGEDIQLLWRSPNRSGKPSKVTVQSGGLTALVPSLIRGVCSVSLRLLFCVTRPRARVRETCSIVHILSHLVLAVSLFGHALVMSYGETAEKRSGVSHSTVSQAVENRQASPLMWCLTLPSDTQTVRLTSAPPGPSSTPAEPGPSSTPAEPGPSSTPAEPGPSSTPAEPGPSSTPAEPGPSSTPAEPGPSSTPAEPGPSSTPAEPGPSSTPAEPGPSSTPAEPDPSSTPAEPGPSSTPAEPGPSSTPAEPGPSSTPAEPGPSSTPAEPGPSSTPAEPGPSSTPAEPGPSSTPAEPGLSSTPAEPGPSSTPAEPGPSSTPAEPGPSSTPAPPGQRQGQVSLVLPPPCSDRTWLAVQLQGAGLILFSGGVQRWAALLNHHNCPPLALVFLLPACGTIYREKLGLNDVNINDGFCEWMFNDPFSIPSGAGEKKDPCLASREIGDVTEVCHYLDSAVVSKHTRLCNRRKEAEGMSPTPRCNAAGATQKAKRIRYSSEVKDIVTSSAQLGRLCCLHRGNSGKAVCFQEHQTPGAELTAAYSHPPACVGESSTCPVALPSHSHCGTDGGECVPASEEEEYDEGGGARQTCELLRGQRSESVCFQQGTLASGKSLTSRCILFVDLRDRIVLRHRSGEGYRKTSAALKVPMSTVASIIRKWKKFGTTRTLPRAGRPANLSDRGRRALVREVTKSPRVTLTELQHCSVERGEPSRRTTISAALHQSGLYGRMARRKPLLSKRNKTARLEFAKRHLKDSQTMRNKILWSDETKIELFGLNAKRHVWRRPGTARHLANTITTVKHGGGSFMLWGCFWAAGTGRLVREMCAQQQDSEAAGSAAAGRTGQGGRPEEPSADHAVSPMPFPAFAWDRVSGTPGSREHELGPPRVTKRRRKLLKTSPVLRPASNSSAPPSSPPPSPPSLPGSNTAPPGRRRLSLAQEERRHLMQDVCARYRADGSRTVTPHHVSRVYVEDRHRLLYCEVPKAGCSNWKRVLMVLSGAAPLAGAIDHDAVHYGNHLKRLDSFDRAGIARRLRFYTKVLFVREPMERLVSAFRDKFESPNSYYHPVFGKPIISRYRANASKVALKTGSGVTFPEFIRYLLDVHRPVGMDIHWEPVSQLCSPCLLDYDFIGKFETIEEEADFVLRQIGAPRNLTFPTFKDRNPKAARTSAHMTEHYFSQLSTSDRQRAYDFYYMDYLMFNYSKPFQDLY</sequence>
<evidence type="ECO:0000256" key="12">
    <source>
        <dbReference type="SAM" id="MobiDB-lite"/>
    </source>
</evidence>
<dbReference type="InterPro" id="IPR005331">
    <property type="entry name" value="Sulfotransferase"/>
</dbReference>
<dbReference type="GO" id="GO:0000139">
    <property type="term" value="C:Golgi membrane"/>
    <property type="evidence" value="ECO:0007669"/>
    <property type="project" value="UniProtKB-SubCell"/>
</dbReference>
<keyword evidence="10 11" id="KW-0119">Carbohydrate metabolism</keyword>
<keyword evidence="16" id="KW-1185">Reference proteome</keyword>
<dbReference type="GO" id="GO:0008146">
    <property type="term" value="F:sulfotransferase activity"/>
    <property type="evidence" value="ECO:0007669"/>
    <property type="project" value="InterPro"/>
</dbReference>
<feature type="compositionally biased region" description="Polar residues" evidence="12">
    <location>
        <begin position="210"/>
        <end position="221"/>
    </location>
</feature>